<proteinExistence type="predicted"/>
<dbReference type="PANTHER" id="PTHR39550:SF1">
    <property type="entry name" value="SLL0658 PROTEIN"/>
    <property type="match status" value="1"/>
</dbReference>
<dbReference type="InterPro" id="IPR021799">
    <property type="entry name" value="PIN-like_prokaryotic"/>
</dbReference>
<dbReference type="Pfam" id="PF11848">
    <property type="entry name" value="DUF3368"/>
    <property type="match status" value="1"/>
</dbReference>
<protein>
    <recommendedName>
        <fullName evidence="2">DUF3368 domain-containing protein</fullName>
    </recommendedName>
</protein>
<evidence type="ECO:0000313" key="1">
    <source>
        <dbReference type="EMBL" id="CBI04371.1"/>
    </source>
</evidence>
<reference evidence="1" key="1">
    <citation type="submission" date="2009-10" db="EMBL/GenBank/DDBJ databases">
        <title>Diversity of trophic interactions inside an arsenic-rich microbial ecosystem.</title>
        <authorList>
            <person name="Bertin P.N."/>
            <person name="Heinrich-Salmeron A."/>
            <person name="Pelletier E."/>
            <person name="Goulhen-Chollet F."/>
            <person name="Arsene-Ploetze F."/>
            <person name="Gallien S."/>
            <person name="Calteau A."/>
            <person name="Vallenet D."/>
            <person name="Casiot C."/>
            <person name="Chane-Woon-Ming B."/>
            <person name="Giloteaux L."/>
            <person name="Barakat M."/>
            <person name="Bonnefoy V."/>
            <person name="Bruneel O."/>
            <person name="Chandler M."/>
            <person name="Cleiss J."/>
            <person name="Duran R."/>
            <person name="Elbaz-Poulichet F."/>
            <person name="Fonknechten N."/>
            <person name="Lauga B."/>
            <person name="Mornico D."/>
            <person name="Ortet P."/>
            <person name="Schaeffer C."/>
            <person name="Siguier P."/>
            <person name="Alexander Thil Smith A."/>
            <person name="Van Dorsselaer A."/>
            <person name="Weissenbach J."/>
            <person name="Medigue C."/>
            <person name="Le Paslier D."/>
        </authorList>
    </citation>
    <scope>NUCLEOTIDE SEQUENCE</scope>
</reference>
<dbReference type="EMBL" id="CABP01000060">
    <property type="protein sequence ID" value="CBI04371.1"/>
    <property type="molecule type" value="Genomic_DNA"/>
</dbReference>
<accession>E6QAZ5</accession>
<sequence>MGEEWVLDASPYILFARIGRLDILRGLAAVIVIPNAVIGEVRAGMAIDPSAQAALEWGVPFASHDVVLPPSVISWDLGAGESQVVAQCVETDKWAVLDDRMGRRCATAHNVPVIGSLGIILRAKRFGLIDLARPWIEMMISHGIYVAENVVRDVLAAVGE</sequence>
<name>E6QAZ5_9ZZZZ</name>
<gene>
    <name evidence="1" type="ORF">CARN5_2183</name>
</gene>
<dbReference type="PANTHER" id="PTHR39550">
    <property type="entry name" value="SLL0658 PROTEIN"/>
    <property type="match status" value="1"/>
</dbReference>
<evidence type="ECO:0008006" key="2">
    <source>
        <dbReference type="Google" id="ProtNLM"/>
    </source>
</evidence>
<organism evidence="1">
    <name type="scientific">mine drainage metagenome</name>
    <dbReference type="NCBI Taxonomy" id="410659"/>
    <lineage>
        <taxon>unclassified sequences</taxon>
        <taxon>metagenomes</taxon>
        <taxon>ecological metagenomes</taxon>
    </lineage>
</organism>
<comment type="caution">
    <text evidence="1">The sequence shown here is derived from an EMBL/GenBank/DDBJ whole genome shotgun (WGS) entry which is preliminary data.</text>
</comment>
<dbReference type="AlphaFoldDB" id="E6QAZ5"/>